<dbReference type="STRING" id="1257118.L8HIS9"/>
<keyword evidence="2" id="KW-1185">Reference proteome</keyword>
<dbReference type="GeneID" id="14926150"/>
<dbReference type="KEGG" id="acan:ACA1_288280"/>
<dbReference type="Proteomes" id="UP000011083">
    <property type="component" value="Unassembled WGS sequence"/>
</dbReference>
<accession>L8HIS9</accession>
<evidence type="ECO:0000313" key="1">
    <source>
        <dbReference type="EMBL" id="ELR25107.1"/>
    </source>
</evidence>
<sequence length="94" mass="10197">MLECNLGNIMFVASEATIMVKLFMIHYNMTKTTQLTISHLAELTKGTNIHINTMLPGPTWTDGIATYIKGMAAQQGCINSSSIRAEGGILHSVV</sequence>
<dbReference type="EMBL" id="KB007805">
    <property type="protein sequence ID" value="ELR25107.1"/>
    <property type="molecule type" value="Genomic_DNA"/>
</dbReference>
<gene>
    <name evidence="1" type="ORF">ACA1_288280</name>
</gene>
<evidence type="ECO:0000313" key="2">
    <source>
        <dbReference type="Proteomes" id="UP000011083"/>
    </source>
</evidence>
<dbReference type="AlphaFoldDB" id="L8HIS9"/>
<protein>
    <submittedName>
        <fullName evidence="1">Oxidoreductase, short chain dehydrogenase/reductase family</fullName>
    </submittedName>
</protein>
<proteinExistence type="predicted"/>
<name>L8HIS9_ACACF</name>
<dbReference type="VEuPathDB" id="AmoebaDB:ACA1_288280"/>
<reference evidence="1 2" key="1">
    <citation type="journal article" date="2013" name="Genome Biol.">
        <title>Genome of Acanthamoeba castellanii highlights extensive lateral gene transfer and early evolution of tyrosine kinase signaling.</title>
        <authorList>
            <person name="Clarke M."/>
            <person name="Lohan A.J."/>
            <person name="Liu B."/>
            <person name="Lagkouvardos I."/>
            <person name="Roy S."/>
            <person name="Zafar N."/>
            <person name="Bertelli C."/>
            <person name="Schilde C."/>
            <person name="Kianianmomeni A."/>
            <person name="Burglin T.R."/>
            <person name="Frech C."/>
            <person name="Turcotte B."/>
            <person name="Kopec K.O."/>
            <person name="Synnott J.M."/>
            <person name="Choo C."/>
            <person name="Paponov I."/>
            <person name="Finkler A."/>
            <person name="Soon Heng Tan C."/>
            <person name="Hutchins A.P."/>
            <person name="Weinmeier T."/>
            <person name="Rattei T."/>
            <person name="Chu J.S."/>
            <person name="Gimenez G."/>
            <person name="Irimia M."/>
            <person name="Rigden D.J."/>
            <person name="Fitzpatrick D.A."/>
            <person name="Lorenzo-Morales J."/>
            <person name="Bateman A."/>
            <person name="Chiu C.H."/>
            <person name="Tang P."/>
            <person name="Hegemann P."/>
            <person name="Fromm H."/>
            <person name="Raoult D."/>
            <person name="Greub G."/>
            <person name="Miranda-Saavedra D."/>
            <person name="Chen N."/>
            <person name="Nash P."/>
            <person name="Ginger M.L."/>
            <person name="Horn M."/>
            <person name="Schaap P."/>
            <person name="Caler L."/>
            <person name="Loftus B."/>
        </authorList>
    </citation>
    <scope>NUCLEOTIDE SEQUENCE [LARGE SCALE GENOMIC DNA]</scope>
    <source>
        <strain evidence="1 2">Neff</strain>
    </source>
</reference>
<organism evidence="1 2">
    <name type="scientific">Acanthamoeba castellanii (strain ATCC 30010 / Neff)</name>
    <dbReference type="NCBI Taxonomy" id="1257118"/>
    <lineage>
        <taxon>Eukaryota</taxon>
        <taxon>Amoebozoa</taxon>
        <taxon>Discosea</taxon>
        <taxon>Longamoebia</taxon>
        <taxon>Centramoebida</taxon>
        <taxon>Acanthamoebidae</taxon>
        <taxon>Acanthamoeba</taxon>
    </lineage>
</organism>
<dbReference type="SUPFAM" id="SSF51735">
    <property type="entry name" value="NAD(P)-binding Rossmann-fold domains"/>
    <property type="match status" value="1"/>
</dbReference>
<dbReference type="Gene3D" id="3.40.50.720">
    <property type="entry name" value="NAD(P)-binding Rossmann-like Domain"/>
    <property type="match status" value="1"/>
</dbReference>
<dbReference type="RefSeq" id="XP_004367862.1">
    <property type="nucleotide sequence ID" value="XM_004367805.1"/>
</dbReference>
<dbReference type="InterPro" id="IPR036291">
    <property type="entry name" value="NAD(P)-bd_dom_sf"/>
</dbReference>